<dbReference type="CDD" id="cd04905">
    <property type="entry name" value="ACT_CM-PDT"/>
    <property type="match status" value="1"/>
</dbReference>
<dbReference type="Pfam" id="PF00800">
    <property type="entry name" value="PDT"/>
    <property type="match status" value="1"/>
</dbReference>
<dbReference type="EMBL" id="FONZ01000001">
    <property type="protein sequence ID" value="SFE81791.1"/>
    <property type="molecule type" value="Genomic_DNA"/>
</dbReference>
<evidence type="ECO:0000256" key="1">
    <source>
        <dbReference type="ARBA" id="ARBA00004741"/>
    </source>
</evidence>
<keyword evidence="4" id="KW-0028">Amino-acid biosynthesis</keyword>
<reference evidence="13" key="1">
    <citation type="submission" date="2016-10" db="EMBL/GenBank/DDBJ databases">
        <authorList>
            <person name="Varghese N."/>
            <person name="Submissions S."/>
        </authorList>
    </citation>
    <scope>NUCLEOTIDE SEQUENCE [LARGE SCALE GENOMIC DNA]</scope>
    <source>
        <strain evidence="13">DSM 19083</strain>
    </source>
</reference>
<keyword evidence="5" id="KW-0057">Aromatic amino acid biosynthesis</keyword>
<evidence type="ECO:0000256" key="2">
    <source>
        <dbReference type="ARBA" id="ARBA00013147"/>
    </source>
</evidence>
<dbReference type="Gene3D" id="3.30.70.260">
    <property type="match status" value="1"/>
</dbReference>
<dbReference type="InterPro" id="IPR002912">
    <property type="entry name" value="ACT_dom"/>
</dbReference>
<evidence type="ECO:0000256" key="3">
    <source>
        <dbReference type="ARBA" id="ARBA00021872"/>
    </source>
</evidence>
<dbReference type="SUPFAM" id="SSF55021">
    <property type="entry name" value="ACT-like"/>
    <property type="match status" value="1"/>
</dbReference>
<keyword evidence="13" id="KW-1185">Reference proteome</keyword>
<organism evidence="12 13">
    <name type="scientific">Flavimobilis marinus</name>
    <dbReference type="NCBI Taxonomy" id="285351"/>
    <lineage>
        <taxon>Bacteria</taxon>
        <taxon>Bacillati</taxon>
        <taxon>Actinomycetota</taxon>
        <taxon>Actinomycetes</taxon>
        <taxon>Micrococcales</taxon>
        <taxon>Jonesiaceae</taxon>
        <taxon>Flavimobilis</taxon>
    </lineage>
</organism>
<dbReference type="Pfam" id="PF01842">
    <property type="entry name" value="ACT"/>
    <property type="match status" value="1"/>
</dbReference>
<dbReference type="PROSITE" id="PS00857">
    <property type="entry name" value="PREPHENATE_DEHYDR_1"/>
    <property type="match status" value="1"/>
</dbReference>
<dbReference type="AlphaFoldDB" id="A0A1I2DN55"/>
<evidence type="ECO:0000256" key="6">
    <source>
        <dbReference type="ARBA" id="ARBA00023222"/>
    </source>
</evidence>
<dbReference type="GO" id="GO:0009094">
    <property type="term" value="P:L-phenylalanine biosynthetic process"/>
    <property type="evidence" value="ECO:0007669"/>
    <property type="project" value="UniProtKB-UniPathway"/>
</dbReference>
<protein>
    <recommendedName>
        <fullName evidence="3">Prephenate dehydratase</fullName>
        <ecNumber evidence="2">4.2.1.51</ecNumber>
    </recommendedName>
</protein>
<keyword evidence="7" id="KW-0456">Lyase</keyword>
<dbReference type="SUPFAM" id="SSF53850">
    <property type="entry name" value="Periplasmic binding protein-like II"/>
    <property type="match status" value="1"/>
</dbReference>
<dbReference type="InterPro" id="IPR008242">
    <property type="entry name" value="Chor_mutase/pphenate_deHydtase"/>
</dbReference>
<comment type="catalytic activity">
    <reaction evidence="8">
        <text>prephenate + H(+) = 3-phenylpyruvate + CO2 + H2O</text>
        <dbReference type="Rhea" id="RHEA:21648"/>
        <dbReference type="ChEBI" id="CHEBI:15377"/>
        <dbReference type="ChEBI" id="CHEBI:15378"/>
        <dbReference type="ChEBI" id="CHEBI:16526"/>
        <dbReference type="ChEBI" id="CHEBI:18005"/>
        <dbReference type="ChEBI" id="CHEBI:29934"/>
        <dbReference type="EC" id="4.2.1.51"/>
    </reaction>
</comment>
<dbReference type="UniPathway" id="UPA00121">
    <property type="reaction ID" value="UER00345"/>
</dbReference>
<evidence type="ECO:0000259" key="10">
    <source>
        <dbReference type="PROSITE" id="PS51171"/>
    </source>
</evidence>
<dbReference type="PANTHER" id="PTHR21022">
    <property type="entry name" value="PREPHENATE DEHYDRATASE P PROTEIN"/>
    <property type="match status" value="1"/>
</dbReference>
<dbReference type="InterPro" id="IPR045865">
    <property type="entry name" value="ACT-like_dom_sf"/>
</dbReference>
<evidence type="ECO:0000313" key="13">
    <source>
        <dbReference type="Proteomes" id="UP000198520"/>
    </source>
</evidence>
<evidence type="ECO:0000313" key="12">
    <source>
        <dbReference type="EMBL" id="SFE81791.1"/>
    </source>
</evidence>
<proteinExistence type="predicted"/>
<dbReference type="InterPro" id="IPR018528">
    <property type="entry name" value="Preph_deHydtase_CS"/>
</dbReference>
<dbReference type="InterPro" id="IPR001086">
    <property type="entry name" value="Preph_deHydtase"/>
</dbReference>
<evidence type="ECO:0000256" key="4">
    <source>
        <dbReference type="ARBA" id="ARBA00022605"/>
    </source>
</evidence>
<evidence type="ECO:0000256" key="8">
    <source>
        <dbReference type="ARBA" id="ARBA00047848"/>
    </source>
</evidence>
<accession>A0A1I2DN55</accession>
<dbReference type="Proteomes" id="UP000198520">
    <property type="component" value="Unassembled WGS sequence"/>
</dbReference>
<evidence type="ECO:0000256" key="7">
    <source>
        <dbReference type="ARBA" id="ARBA00023239"/>
    </source>
</evidence>
<dbReference type="GO" id="GO:0004664">
    <property type="term" value="F:prephenate dehydratase activity"/>
    <property type="evidence" value="ECO:0007669"/>
    <property type="project" value="UniProtKB-EC"/>
</dbReference>
<sequence>MVEAVSSLAYLGPEGTFTHAAALTWADDASPVPLATVEEVYRAVGTGEVDRGVVAIESSVEGYVVPSLDALVAADDVVAVDEVALAIAFDAFTLADGAAEESVELAEVSAHPHGLAQCRAFVTASGLRPVPATSNAAACRDLAPGRVALGPRLCGELYGLTTLATDVQDFAGARTRFLLVARRSEAPGLLAASDEPRWRSMVAITPAVIGPGVLARITTAFGERGVNMSSLITRPLKAQEGTYVFVVTFDGAPWEPEVRGLLAQLLAAGDWLKTLGVVPVRDPADPEPDLAGVPVGSVRTDASHDALTAGLLW</sequence>
<dbReference type="PROSITE" id="PS51171">
    <property type="entry name" value="PREPHENATE_DEHYDR_3"/>
    <property type="match status" value="1"/>
</dbReference>
<keyword evidence="6" id="KW-0584">Phenylalanine biosynthesis</keyword>
<gene>
    <name evidence="12" type="ORF">SAMN04488035_0631</name>
</gene>
<dbReference type="STRING" id="285351.SAMN04488035_0631"/>
<evidence type="ECO:0000256" key="5">
    <source>
        <dbReference type="ARBA" id="ARBA00023141"/>
    </source>
</evidence>
<dbReference type="GO" id="GO:0005737">
    <property type="term" value="C:cytoplasm"/>
    <property type="evidence" value="ECO:0007669"/>
    <property type="project" value="TreeGrafter"/>
</dbReference>
<name>A0A1I2DN55_9MICO</name>
<dbReference type="PANTHER" id="PTHR21022:SF19">
    <property type="entry name" value="PREPHENATE DEHYDRATASE-RELATED"/>
    <property type="match status" value="1"/>
</dbReference>
<dbReference type="Gene3D" id="3.40.190.10">
    <property type="entry name" value="Periplasmic binding protein-like II"/>
    <property type="match status" value="2"/>
</dbReference>
<dbReference type="OrthoDB" id="9802281at2"/>
<feature type="domain" description="ACT" evidence="11">
    <location>
        <begin position="202"/>
        <end position="280"/>
    </location>
</feature>
<feature type="domain" description="Prephenate dehydratase" evidence="10">
    <location>
        <begin position="7"/>
        <end position="182"/>
    </location>
</feature>
<dbReference type="PIRSF" id="PIRSF001500">
    <property type="entry name" value="Chor_mut_pdt_Ppr"/>
    <property type="match status" value="1"/>
</dbReference>
<dbReference type="EC" id="4.2.1.51" evidence="2"/>
<evidence type="ECO:0000256" key="9">
    <source>
        <dbReference type="PIRSR" id="PIRSR001500-2"/>
    </source>
</evidence>
<evidence type="ECO:0000259" key="11">
    <source>
        <dbReference type="PROSITE" id="PS51671"/>
    </source>
</evidence>
<feature type="site" description="Essential for prephenate dehydratase activity" evidence="9">
    <location>
        <position position="175"/>
    </location>
</feature>
<comment type="pathway">
    <text evidence="1">Amino-acid biosynthesis; L-phenylalanine biosynthesis; phenylpyruvate from prephenate: step 1/1.</text>
</comment>
<dbReference type="PROSITE" id="PS51671">
    <property type="entry name" value="ACT"/>
    <property type="match status" value="1"/>
</dbReference>